<comment type="caution">
    <text evidence="2">The sequence shown here is derived from an EMBL/GenBank/DDBJ whole genome shotgun (WGS) entry which is preliminary data.</text>
</comment>
<sequence>MSGGVNIKVISQSQSDTGVSSSLPLPRSMMPLSKMDPKQQYSNPSNPTMQYQHAAKRQTSYSSSSVSSGPAELLRGAALKNHLLQQKACMYSHRSPAATERTDGTCSAYSSPQIPKREVRRSKDTLDLRASTLNQKALRELQLRRTTNKNWTFGKYRLRSVDNAAEGDALCRLSANAQSGQGRGRLFHAKGANGNDISGVSSAGMGNIQKEVRNISHQHLETAERCMSYNKPKSSPQTSNMPRRGSEPGKVNMAAVAPFRFRFQVREDTDPTLEDLSDCSSDSMEVCCEDIGKSL</sequence>
<dbReference type="Proteomes" id="UP001346869">
    <property type="component" value="Unassembled WGS sequence"/>
</dbReference>
<accession>A0AAN7Y118</accession>
<dbReference type="AlphaFoldDB" id="A0AAN7Y118"/>
<protein>
    <submittedName>
        <fullName evidence="2">Uncharacterized protein</fullName>
    </submittedName>
</protein>
<feature type="compositionally biased region" description="Polar residues" evidence="1">
    <location>
        <begin position="231"/>
        <end position="241"/>
    </location>
</feature>
<feature type="compositionally biased region" description="Low complexity" evidence="1">
    <location>
        <begin position="11"/>
        <end position="34"/>
    </location>
</feature>
<evidence type="ECO:0000256" key="1">
    <source>
        <dbReference type="SAM" id="MobiDB-lite"/>
    </source>
</evidence>
<evidence type="ECO:0000313" key="3">
    <source>
        <dbReference type="Proteomes" id="UP001346869"/>
    </source>
</evidence>
<feature type="region of interest" description="Disordered" evidence="1">
    <location>
        <begin position="100"/>
        <end position="121"/>
    </location>
</feature>
<feature type="region of interest" description="Disordered" evidence="1">
    <location>
        <begin position="227"/>
        <end position="250"/>
    </location>
</feature>
<feature type="compositionally biased region" description="Polar residues" evidence="1">
    <location>
        <begin position="104"/>
        <end position="113"/>
    </location>
</feature>
<gene>
    <name evidence="2" type="ORF">PBY51_012821</name>
</gene>
<reference evidence="2 3" key="1">
    <citation type="journal article" date="2023" name="Genes (Basel)">
        <title>Chromosome-Level Genome Assembly and Circadian Gene Repertoire of the Patagonia Blennie Eleginops maclovinus-The Closest Ancestral Proxy of Antarctic Cryonotothenioids.</title>
        <authorList>
            <person name="Cheng C.C."/>
            <person name="Rivera-Colon A.G."/>
            <person name="Minhas B.F."/>
            <person name="Wilson L."/>
            <person name="Rayamajhi N."/>
            <person name="Vargas-Chacoff L."/>
            <person name="Catchen J.M."/>
        </authorList>
    </citation>
    <scope>NUCLEOTIDE SEQUENCE [LARGE SCALE GENOMIC DNA]</scope>
    <source>
        <strain evidence="2">JMC-PN-2008</strain>
    </source>
</reference>
<dbReference type="EMBL" id="JAUZQC010000004">
    <property type="protein sequence ID" value="KAK5872090.1"/>
    <property type="molecule type" value="Genomic_DNA"/>
</dbReference>
<keyword evidence="3" id="KW-1185">Reference proteome</keyword>
<organism evidence="2 3">
    <name type="scientific">Eleginops maclovinus</name>
    <name type="common">Patagonian blennie</name>
    <name type="synonym">Eleginus maclovinus</name>
    <dbReference type="NCBI Taxonomy" id="56733"/>
    <lineage>
        <taxon>Eukaryota</taxon>
        <taxon>Metazoa</taxon>
        <taxon>Chordata</taxon>
        <taxon>Craniata</taxon>
        <taxon>Vertebrata</taxon>
        <taxon>Euteleostomi</taxon>
        <taxon>Actinopterygii</taxon>
        <taxon>Neopterygii</taxon>
        <taxon>Teleostei</taxon>
        <taxon>Neoteleostei</taxon>
        <taxon>Acanthomorphata</taxon>
        <taxon>Eupercaria</taxon>
        <taxon>Perciformes</taxon>
        <taxon>Notothenioidei</taxon>
        <taxon>Eleginopidae</taxon>
        <taxon>Eleginops</taxon>
    </lineage>
</organism>
<feature type="compositionally biased region" description="Polar residues" evidence="1">
    <location>
        <begin position="39"/>
        <end position="51"/>
    </location>
</feature>
<name>A0AAN7Y118_ELEMC</name>
<proteinExistence type="predicted"/>
<evidence type="ECO:0000313" key="2">
    <source>
        <dbReference type="EMBL" id="KAK5872090.1"/>
    </source>
</evidence>
<feature type="region of interest" description="Disordered" evidence="1">
    <location>
        <begin position="1"/>
        <end position="69"/>
    </location>
</feature>
<reference evidence="2 3" key="2">
    <citation type="journal article" date="2023" name="Mol. Biol. Evol.">
        <title>Genomics of Secondarily Temperate Adaptation in the Only Non-Antarctic Icefish.</title>
        <authorList>
            <person name="Rivera-Colon A.G."/>
            <person name="Rayamajhi N."/>
            <person name="Minhas B.F."/>
            <person name="Madrigal G."/>
            <person name="Bilyk K.T."/>
            <person name="Yoon V."/>
            <person name="Hune M."/>
            <person name="Gregory S."/>
            <person name="Cheng C.H.C."/>
            <person name="Catchen J.M."/>
        </authorList>
    </citation>
    <scope>NUCLEOTIDE SEQUENCE [LARGE SCALE GENOMIC DNA]</scope>
    <source>
        <strain evidence="2">JMC-PN-2008</strain>
    </source>
</reference>